<name>A0ACA9KRI7_9GLOM</name>
<organism evidence="1 2">
    <name type="scientific">Cetraspora pellucida</name>
    <dbReference type="NCBI Taxonomy" id="1433469"/>
    <lineage>
        <taxon>Eukaryota</taxon>
        <taxon>Fungi</taxon>
        <taxon>Fungi incertae sedis</taxon>
        <taxon>Mucoromycota</taxon>
        <taxon>Glomeromycotina</taxon>
        <taxon>Glomeromycetes</taxon>
        <taxon>Diversisporales</taxon>
        <taxon>Gigasporaceae</taxon>
        <taxon>Cetraspora</taxon>
    </lineage>
</organism>
<protein>
    <submittedName>
        <fullName evidence="1">8697_t:CDS:1</fullName>
    </submittedName>
</protein>
<evidence type="ECO:0000313" key="1">
    <source>
        <dbReference type="EMBL" id="CAG8486578.1"/>
    </source>
</evidence>
<sequence length="482" mass="55085">MISYIYIIILLIETIHASTYLLPLSKCPREDSLRKCLDQYIKGTLNYRDDFLVYSADLEVEYNQRIIHFPVAFIHPIDVLDVQNAIKCGIELDYPIVARSGGHSYEGYGIGDKDCYLVVDLVNFNKTTINVTSQTAIIETGNKLNSLYYSVNQYGFASPGGVCPFIGVGGLITGGGVGFLNRKFGFSSDNILDAQIVLANGTVVNNAKKYPELLWAIRGAGNAGYGIITTLTLRIYPIPKVVTSLTFIYDWDQIPLLISVMNQFGNNFHQNLTLLISIVKFKTYIDGIYLGSADELQPHVQEFIKLTKPKSVSYSENDLYNLLTRSSESFNETGSFKVKSFFINSDGLSGKGVQHLMKFIESFECEFRIEIILLGGGRVNEIMRNETAFVHRGFMNHMVIKAVEPSEMCLQNLEFFSHYFQQKYTNYESYQNLIDRQLDNWQCRYYRENFEKLVEIKRKYDPYNVFHWNQSIPINTEISCFQ</sequence>
<keyword evidence="2" id="KW-1185">Reference proteome</keyword>
<dbReference type="EMBL" id="CAJVPW010001543">
    <property type="protein sequence ID" value="CAG8486578.1"/>
    <property type="molecule type" value="Genomic_DNA"/>
</dbReference>
<reference evidence="1" key="1">
    <citation type="submission" date="2021-06" db="EMBL/GenBank/DDBJ databases">
        <authorList>
            <person name="Kallberg Y."/>
            <person name="Tangrot J."/>
            <person name="Rosling A."/>
        </authorList>
    </citation>
    <scope>NUCLEOTIDE SEQUENCE</scope>
    <source>
        <strain evidence="1">28 12/20/2015</strain>
    </source>
</reference>
<dbReference type="Proteomes" id="UP000789366">
    <property type="component" value="Unassembled WGS sequence"/>
</dbReference>
<gene>
    <name evidence="1" type="ORF">SPELUC_LOCUS2365</name>
</gene>
<proteinExistence type="predicted"/>
<evidence type="ECO:0000313" key="2">
    <source>
        <dbReference type="Proteomes" id="UP000789366"/>
    </source>
</evidence>
<accession>A0ACA9KRI7</accession>
<comment type="caution">
    <text evidence="1">The sequence shown here is derived from an EMBL/GenBank/DDBJ whole genome shotgun (WGS) entry which is preliminary data.</text>
</comment>